<feature type="transmembrane region" description="Helical" evidence="1">
    <location>
        <begin position="21"/>
        <end position="47"/>
    </location>
</feature>
<proteinExistence type="predicted"/>
<dbReference type="Pfam" id="PF13306">
    <property type="entry name" value="LRR_5"/>
    <property type="match status" value="1"/>
</dbReference>
<dbReference type="AlphaFoldDB" id="A0A1M5UVT5"/>
<keyword evidence="1" id="KW-1133">Transmembrane helix</keyword>
<gene>
    <name evidence="2" type="ORF">SAMN02745229_00761</name>
</gene>
<dbReference type="GeneID" id="89511544"/>
<dbReference type="STRING" id="1121131.SAMN02745229_00761"/>
<dbReference type="SUPFAM" id="SSF52058">
    <property type="entry name" value="L domain-like"/>
    <property type="match status" value="1"/>
</dbReference>
<keyword evidence="1" id="KW-0812">Transmembrane</keyword>
<reference evidence="3" key="1">
    <citation type="submission" date="2016-11" db="EMBL/GenBank/DDBJ databases">
        <authorList>
            <person name="Varghese N."/>
            <person name="Submissions S."/>
        </authorList>
    </citation>
    <scope>NUCLEOTIDE SEQUENCE [LARGE SCALE GENOMIC DNA]</scope>
    <source>
        <strain evidence="3">DSM 3071</strain>
    </source>
</reference>
<evidence type="ECO:0000256" key="1">
    <source>
        <dbReference type="SAM" id="Phobius"/>
    </source>
</evidence>
<name>A0A1M5UVT5_BUTFI</name>
<keyword evidence="3" id="KW-1185">Reference proteome</keyword>
<evidence type="ECO:0000313" key="2">
    <source>
        <dbReference type="EMBL" id="SHH67036.1"/>
    </source>
</evidence>
<dbReference type="RefSeq" id="WP_167562659.1">
    <property type="nucleotide sequence ID" value="NZ_FQXK01000006.1"/>
</dbReference>
<dbReference type="Gene3D" id="3.80.10.10">
    <property type="entry name" value="Ribonuclease Inhibitor"/>
    <property type="match status" value="1"/>
</dbReference>
<dbReference type="Proteomes" id="UP000184278">
    <property type="component" value="Unassembled WGS sequence"/>
</dbReference>
<protein>
    <submittedName>
        <fullName evidence="2">Leucine rich repeat-containing protein</fullName>
    </submittedName>
</protein>
<sequence>MEKVKTMKRDNYWKSLMPLKVALWIIDIILAYAIIICILLPVSIGVLDNYKYLINPLPFGNIKVTEYTGNDQNIIVPSRLMFLTISDIDDGVYQDNGNITSVYISEDVQVIPSFDGCANLEQLTFSENSICKSVDGFSRCINLNNVVLPESAERIEVGAFSGCVSLENIYIPDSVTYIGLGAFETTLFEYNHKTDEYYIAGDEILLFYNGDTDSIVIPEGIKSVCESSLYDSYDEKTDDRLIYYPSTIVRIDPFITENTTVYCPVMSEIEIDDYDVNDIKGTIVAPEGSFLESFCKENNIKFRAMTSEEKTICEEKTNSVTDKVVYANEE</sequence>
<dbReference type="EMBL" id="FQXK01000006">
    <property type="protein sequence ID" value="SHH67036.1"/>
    <property type="molecule type" value="Genomic_DNA"/>
</dbReference>
<dbReference type="InterPro" id="IPR026906">
    <property type="entry name" value="LRR_5"/>
</dbReference>
<keyword evidence="1" id="KW-0472">Membrane</keyword>
<accession>A0A1M5UVT5</accession>
<evidence type="ECO:0000313" key="3">
    <source>
        <dbReference type="Proteomes" id="UP000184278"/>
    </source>
</evidence>
<organism evidence="2 3">
    <name type="scientific">Butyrivibrio fibrisolvens DSM 3071</name>
    <dbReference type="NCBI Taxonomy" id="1121131"/>
    <lineage>
        <taxon>Bacteria</taxon>
        <taxon>Bacillati</taxon>
        <taxon>Bacillota</taxon>
        <taxon>Clostridia</taxon>
        <taxon>Lachnospirales</taxon>
        <taxon>Lachnospiraceae</taxon>
        <taxon>Butyrivibrio</taxon>
    </lineage>
</organism>
<dbReference type="InterPro" id="IPR032675">
    <property type="entry name" value="LRR_dom_sf"/>
</dbReference>